<comment type="caution">
    <text evidence="2">The sequence shown here is derived from an EMBL/GenBank/DDBJ whole genome shotgun (WGS) entry which is preliminary data.</text>
</comment>
<feature type="region of interest" description="Disordered" evidence="1">
    <location>
        <begin position="111"/>
        <end position="181"/>
    </location>
</feature>
<dbReference type="EMBL" id="JAPCWZ010000009">
    <property type="protein sequence ID" value="KAK8851936.1"/>
    <property type="molecule type" value="Genomic_DNA"/>
</dbReference>
<evidence type="ECO:0000256" key="1">
    <source>
        <dbReference type="SAM" id="MobiDB-lite"/>
    </source>
</evidence>
<reference evidence="2 3" key="1">
    <citation type="journal article" date="2024" name="IMA Fungus">
        <title>Apiospora arundinis, a panoply of carbohydrate-active enzymes and secondary metabolites.</title>
        <authorList>
            <person name="Sorensen T."/>
            <person name="Petersen C."/>
            <person name="Muurmann A.T."/>
            <person name="Christiansen J.V."/>
            <person name="Brundto M.L."/>
            <person name="Overgaard C.K."/>
            <person name="Boysen A.T."/>
            <person name="Wollenberg R.D."/>
            <person name="Larsen T.O."/>
            <person name="Sorensen J.L."/>
            <person name="Nielsen K.L."/>
            <person name="Sondergaard T.E."/>
        </authorList>
    </citation>
    <scope>NUCLEOTIDE SEQUENCE [LARGE SCALE GENOMIC DNA]</scope>
    <source>
        <strain evidence="2 3">AAU 773</strain>
    </source>
</reference>
<evidence type="ECO:0000313" key="2">
    <source>
        <dbReference type="EMBL" id="KAK8851936.1"/>
    </source>
</evidence>
<feature type="region of interest" description="Disordered" evidence="1">
    <location>
        <begin position="29"/>
        <end position="92"/>
    </location>
</feature>
<name>A0ABR2HS98_9PEZI</name>
<gene>
    <name evidence="2" type="ORF">PGQ11_014415</name>
</gene>
<proteinExistence type="predicted"/>
<accession>A0ABR2HS98</accession>
<organism evidence="2 3">
    <name type="scientific">Apiospora arundinis</name>
    <dbReference type="NCBI Taxonomy" id="335852"/>
    <lineage>
        <taxon>Eukaryota</taxon>
        <taxon>Fungi</taxon>
        <taxon>Dikarya</taxon>
        <taxon>Ascomycota</taxon>
        <taxon>Pezizomycotina</taxon>
        <taxon>Sordariomycetes</taxon>
        <taxon>Xylariomycetidae</taxon>
        <taxon>Amphisphaeriales</taxon>
        <taxon>Apiosporaceae</taxon>
        <taxon>Apiospora</taxon>
    </lineage>
</organism>
<protein>
    <submittedName>
        <fullName evidence="2">Uncharacterized protein</fullName>
    </submittedName>
</protein>
<sequence length="181" mass="19624">MSKSTRDQLSYGRPYVDYYPMPTIPPHRGGYMVPDPHGSEPAFPKWTGASPKQRDDGGGAVAESTAETPVGTKGESKETVETADEENVVRRDESTIEFEVTEIEEEDVVIVSTSDRNADSSAPVEQEWEETTATEKNTVRGDPDASDSEQKSAVANEAGALLKDPESRGFKGPVCNPPHNP</sequence>
<evidence type="ECO:0000313" key="3">
    <source>
        <dbReference type="Proteomes" id="UP001390339"/>
    </source>
</evidence>
<keyword evidence="3" id="KW-1185">Reference proteome</keyword>
<dbReference type="Proteomes" id="UP001390339">
    <property type="component" value="Unassembled WGS sequence"/>
</dbReference>